<dbReference type="SUPFAM" id="SSF51905">
    <property type="entry name" value="FAD/NAD(P)-binding domain"/>
    <property type="match status" value="1"/>
</dbReference>
<dbReference type="Proteomes" id="UP001642406">
    <property type="component" value="Unassembled WGS sequence"/>
</dbReference>
<evidence type="ECO:0000313" key="7">
    <source>
        <dbReference type="EMBL" id="CAK7212238.1"/>
    </source>
</evidence>
<keyword evidence="5" id="KW-0472">Membrane</keyword>
<keyword evidence="5" id="KW-1133">Transmembrane helix</keyword>
<evidence type="ECO:0000256" key="2">
    <source>
        <dbReference type="ARBA" id="ARBA00022630"/>
    </source>
</evidence>
<gene>
    <name evidence="7" type="ORF">SBRCBS47491_001391</name>
</gene>
<reference evidence="7 8" key="1">
    <citation type="submission" date="2024-01" db="EMBL/GenBank/DDBJ databases">
        <authorList>
            <person name="Allen C."/>
            <person name="Tagirdzhanova G."/>
        </authorList>
    </citation>
    <scope>NUCLEOTIDE SEQUENCE [LARGE SCALE GENOMIC DNA]</scope>
</reference>
<keyword evidence="3" id="KW-0274">FAD</keyword>
<keyword evidence="5" id="KW-0812">Transmembrane</keyword>
<dbReference type="Gene3D" id="3.50.50.60">
    <property type="entry name" value="FAD/NAD(P)-binding domain"/>
    <property type="match status" value="1"/>
</dbReference>
<evidence type="ECO:0000256" key="1">
    <source>
        <dbReference type="ARBA" id="ARBA00007992"/>
    </source>
</evidence>
<evidence type="ECO:0000256" key="5">
    <source>
        <dbReference type="SAM" id="Phobius"/>
    </source>
</evidence>
<protein>
    <recommendedName>
        <fullName evidence="6">FAD-binding domain-containing protein</fullName>
    </recommendedName>
</protein>
<name>A0ABP0AY67_9PEZI</name>
<feature type="transmembrane region" description="Helical" evidence="5">
    <location>
        <begin position="9"/>
        <end position="27"/>
    </location>
</feature>
<dbReference type="PANTHER" id="PTHR46720">
    <property type="entry name" value="HYDROXYLASE, PUTATIVE (AFU_ORTHOLOGUE AFUA_3G01460)-RELATED"/>
    <property type="match status" value="1"/>
</dbReference>
<dbReference type="EMBL" id="CAWUHC010000008">
    <property type="protein sequence ID" value="CAK7212238.1"/>
    <property type="molecule type" value="Genomic_DNA"/>
</dbReference>
<keyword evidence="8" id="KW-1185">Reference proteome</keyword>
<evidence type="ECO:0000259" key="6">
    <source>
        <dbReference type="Pfam" id="PF01494"/>
    </source>
</evidence>
<dbReference type="Pfam" id="PF01494">
    <property type="entry name" value="FAD_binding_3"/>
    <property type="match status" value="2"/>
</dbReference>
<keyword evidence="4" id="KW-0560">Oxidoreductase</keyword>
<organism evidence="7 8">
    <name type="scientific">Sporothrix bragantina</name>
    <dbReference type="NCBI Taxonomy" id="671064"/>
    <lineage>
        <taxon>Eukaryota</taxon>
        <taxon>Fungi</taxon>
        <taxon>Dikarya</taxon>
        <taxon>Ascomycota</taxon>
        <taxon>Pezizomycotina</taxon>
        <taxon>Sordariomycetes</taxon>
        <taxon>Sordariomycetidae</taxon>
        <taxon>Ophiostomatales</taxon>
        <taxon>Ophiostomataceae</taxon>
        <taxon>Sporothrix</taxon>
    </lineage>
</organism>
<proteinExistence type="inferred from homology"/>
<comment type="similarity">
    <text evidence="1">Belongs to the paxM FAD-dependent monooxygenase family.</text>
</comment>
<evidence type="ECO:0000256" key="4">
    <source>
        <dbReference type="ARBA" id="ARBA00023002"/>
    </source>
</evidence>
<feature type="domain" description="FAD-binding" evidence="6">
    <location>
        <begin position="306"/>
        <end position="370"/>
    </location>
</feature>
<keyword evidence="2" id="KW-0285">Flavoprotein</keyword>
<dbReference type="PANTHER" id="PTHR46720:SF3">
    <property type="entry name" value="FAD-BINDING DOMAIN-CONTAINING PROTEIN-RELATED"/>
    <property type="match status" value="1"/>
</dbReference>
<sequence length="461" mass="49884">MSSPTERPFHVAIIGCGVTGLLLAIGLRARGVPFTVYERAAGISEFGAGIGLSPNAEVAMKLLDPAIHAAFKEAVTPNGLDYFQWIDGYTTNEQIFQLYLGKDGFQGGRRSEILGAWAPLADSAHIQFGRELVAIVDNPTRPIELRFADSTTATADVVIGADGVWSRTRSLLYGNAYRATYSHHYCFRAVVPMEAAVAALGEDRSSTRYMYNGPGAHAITYPVAKGAMLNVLVVIGDPNPWRPEVTGNTVAGIDPSFREKDTDTEVTALPSQDNAVANRQTTGKGQREDAEKAFAGWLAGAQGIVSLLPEQPDRWAIFDMLENPVPSYSRGRVALAGDAAHASGPHLGAGAAFGIEDALALATVLEAVHKNNIAGKDANIPAALGAYNKIRYDRTQWLIKASREAVDMFQWKDPTRGQGWQGFGDEITSRFHSIWNYDLEKMQTEVLTLYEVAAKGATEQR</sequence>
<evidence type="ECO:0000256" key="3">
    <source>
        <dbReference type="ARBA" id="ARBA00022827"/>
    </source>
</evidence>
<dbReference type="PRINTS" id="PR00420">
    <property type="entry name" value="RNGMNOXGNASE"/>
</dbReference>
<dbReference type="InterPro" id="IPR002938">
    <property type="entry name" value="FAD-bd"/>
</dbReference>
<feature type="domain" description="FAD-binding" evidence="6">
    <location>
        <begin position="10"/>
        <end position="225"/>
    </location>
</feature>
<dbReference type="InterPro" id="IPR036188">
    <property type="entry name" value="FAD/NAD-bd_sf"/>
</dbReference>
<accession>A0ABP0AY67</accession>
<evidence type="ECO:0000313" key="8">
    <source>
        <dbReference type="Proteomes" id="UP001642406"/>
    </source>
</evidence>
<dbReference type="InterPro" id="IPR051104">
    <property type="entry name" value="FAD_monoxygenase"/>
</dbReference>
<comment type="caution">
    <text evidence="7">The sequence shown here is derived from an EMBL/GenBank/DDBJ whole genome shotgun (WGS) entry which is preliminary data.</text>
</comment>